<accession>A0AC35EZD5</accession>
<evidence type="ECO:0000313" key="2">
    <source>
        <dbReference type="WBParaSite" id="PS1159_v2.g12135.t1"/>
    </source>
</evidence>
<proteinExistence type="predicted"/>
<evidence type="ECO:0000313" key="1">
    <source>
        <dbReference type="Proteomes" id="UP000887580"/>
    </source>
</evidence>
<dbReference type="WBParaSite" id="PS1159_v2.g12135.t1">
    <property type="protein sequence ID" value="PS1159_v2.g12135.t1"/>
    <property type="gene ID" value="PS1159_v2.g12135"/>
</dbReference>
<protein>
    <submittedName>
        <fullName evidence="2">Cysteine/serine-rich nuclear protein N-terminal domain-containing protein</fullName>
    </submittedName>
</protein>
<name>A0AC35EZD5_9BILA</name>
<reference evidence="2" key="1">
    <citation type="submission" date="2022-11" db="UniProtKB">
        <authorList>
            <consortium name="WormBaseParasite"/>
        </authorList>
    </citation>
    <scope>IDENTIFICATION</scope>
</reference>
<sequence>MDNLLSATSSEVLKAKREKLLLARTAPVENSDEKIDVLPMPIRSFNQESVVNKRKRMTVSKSECSSIKKESLDNLLRLSNPWKSMDSMNNNNNQMATICLPPRTSRRLSEKSGKKNIKFGGVHVYYFNRSQSYSVVPTSEGVSLGMEDKHHSSKNYSFYEFARATTRQNERKWADIRKHLEEQKKPRRSPRKKAAIKSIMSHTVENEITRTVQEVLTSLLDQVVENEKCTNELDATDSEVKAILEAETDSEDDDEVFPIPEVEILQPLEKHVRHAILEQSNIQLDLTDDSDCQEIRQSRTKCGCSCLNGICVPETCECSINGIKCQVDFQGFPCVCENDKCLNPEGRVEFDPLRVRSHYLSTLTILKDMEKMNYEHTSSHPRHIKFVDESDEESGTSTSYLSTPPPPIYQRQTTVQLTTDLSGASAKTTTTVNTPTSSFIIAQSINNNSNSNDDNSFLQNEIKTSVMETPPQLQESFTNQEKSGMFKRKYPVTPTYKRENVVYDLPASPESQIFPSVPSLLASSSLRRSPRNSPMKRPLTSSFPTTTVVVVGNVETPPPKKRLKKVPSAKSIIVNFSKTIDEENFPFEALEQPESSGYEGNGT</sequence>
<organism evidence="1 2">
    <name type="scientific">Panagrolaimus sp. PS1159</name>
    <dbReference type="NCBI Taxonomy" id="55785"/>
    <lineage>
        <taxon>Eukaryota</taxon>
        <taxon>Metazoa</taxon>
        <taxon>Ecdysozoa</taxon>
        <taxon>Nematoda</taxon>
        <taxon>Chromadorea</taxon>
        <taxon>Rhabditida</taxon>
        <taxon>Tylenchina</taxon>
        <taxon>Panagrolaimomorpha</taxon>
        <taxon>Panagrolaimoidea</taxon>
        <taxon>Panagrolaimidae</taxon>
        <taxon>Panagrolaimus</taxon>
    </lineage>
</organism>
<dbReference type="Proteomes" id="UP000887580">
    <property type="component" value="Unplaced"/>
</dbReference>